<dbReference type="InterPro" id="IPR027791">
    <property type="entry name" value="Galactosyl_T_C"/>
</dbReference>
<evidence type="ECO:0000313" key="3">
    <source>
        <dbReference type="EMBL" id="MQN14345.1"/>
    </source>
</evidence>
<dbReference type="Proteomes" id="UP000442105">
    <property type="component" value="Unassembled WGS sequence"/>
</dbReference>
<evidence type="ECO:0000313" key="4">
    <source>
        <dbReference type="Proteomes" id="UP000442105"/>
    </source>
</evidence>
<dbReference type="Gene3D" id="3.90.550.10">
    <property type="entry name" value="Spore Coat Polysaccharide Biosynthesis Protein SpsA, Chain A"/>
    <property type="match status" value="1"/>
</dbReference>
<keyword evidence="1" id="KW-0808">Transferase</keyword>
<protein>
    <recommendedName>
        <fullName evidence="2">Galactosyltransferase C-terminal domain-containing protein</fullName>
    </recommendedName>
</protein>
<proteinExistence type="predicted"/>
<name>A0AA90ZN29_9BACT</name>
<reference evidence="4" key="1">
    <citation type="submission" date="2019-09" db="EMBL/GenBank/DDBJ databases">
        <title>Distinct polysaccharide growth profiles of human intestinal Prevotella copri isolates.</title>
        <authorList>
            <person name="Fehlner-Peach H."/>
            <person name="Magnabosco C."/>
            <person name="Raghavan V."/>
            <person name="Scher J.U."/>
            <person name="Tett A."/>
            <person name="Cox L.M."/>
            <person name="Gottsegen C."/>
            <person name="Watters A."/>
            <person name="Wiltshire- Gordon J.D."/>
            <person name="Segata N."/>
            <person name="Bonneau R."/>
            <person name="Littman D.R."/>
        </authorList>
    </citation>
    <scope>NUCLEOTIDE SEQUENCE [LARGE SCALE GENOMIC DNA]</scope>
    <source>
        <strain evidence="4">iAQ1179</strain>
    </source>
</reference>
<dbReference type="EMBL" id="VZCW01000404">
    <property type="protein sequence ID" value="MQN14345.1"/>
    <property type="molecule type" value="Genomic_DNA"/>
</dbReference>
<dbReference type="GO" id="GO:0016740">
    <property type="term" value="F:transferase activity"/>
    <property type="evidence" value="ECO:0007669"/>
    <property type="project" value="UniProtKB-KW"/>
</dbReference>
<dbReference type="SUPFAM" id="SSF53448">
    <property type="entry name" value="Nucleotide-diphospho-sugar transferases"/>
    <property type="match status" value="1"/>
</dbReference>
<comment type="caution">
    <text evidence="3">The sequence shown here is derived from an EMBL/GenBank/DDBJ whole genome shotgun (WGS) entry which is preliminary data.</text>
</comment>
<dbReference type="InterPro" id="IPR029044">
    <property type="entry name" value="Nucleotide-diphossugar_trans"/>
</dbReference>
<sequence>MMMIAPYGTYMHGGALLVNAKSYHASGMENLKFYGWGPEDTERYERWTNLGYRIGYAKGCLFHLSHPRDLNGTHNSSQQKMYSHYLKDTAILSSKEDIRNQMNL</sequence>
<accession>A0AA90ZN29</accession>
<dbReference type="AlphaFoldDB" id="A0AA90ZN29"/>
<gene>
    <name evidence="3" type="ORF">F7D95_16450</name>
</gene>
<dbReference type="Pfam" id="PF02709">
    <property type="entry name" value="Glyco_transf_7C"/>
    <property type="match status" value="1"/>
</dbReference>
<evidence type="ECO:0000256" key="1">
    <source>
        <dbReference type="ARBA" id="ARBA00022679"/>
    </source>
</evidence>
<feature type="domain" description="Galactosyltransferase C-terminal" evidence="2">
    <location>
        <begin position="12"/>
        <end position="59"/>
    </location>
</feature>
<evidence type="ECO:0000259" key="2">
    <source>
        <dbReference type="Pfam" id="PF02709"/>
    </source>
</evidence>
<organism evidence="3 4">
    <name type="scientific">Segatella copri</name>
    <dbReference type="NCBI Taxonomy" id="165179"/>
    <lineage>
        <taxon>Bacteria</taxon>
        <taxon>Pseudomonadati</taxon>
        <taxon>Bacteroidota</taxon>
        <taxon>Bacteroidia</taxon>
        <taxon>Bacteroidales</taxon>
        <taxon>Prevotellaceae</taxon>
        <taxon>Segatella</taxon>
    </lineage>
</organism>